<dbReference type="AlphaFoldDB" id="A0AAP7TAE7"/>
<dbReference type="Proteomes" id="UP000180036">
    <property type="component" value="Unassembled WGS sequence"/>
</dbReference>
<evidence type="ECO:0000256" key="2">
    <source>
        <dbReference type="SAM" id="MobiDB-lite"/>
    </source>
</evidence>
<feature type="coiled-coil region" evidence="1">
    <location>
        <begin position="117"/>
        <end position="144"/>
    </location>
</feature>
<evidence type="ECO:0000256" key="1">
    <source>
        <dbReference type="SAM" id="Coils"/>
    </source>
</evidence>
<gene>
    <name evidence="3" type="ORF">BKP66_11760</name>
</gene>
<dbReference type="RefSeq" id="WP_071347902.1">
    <property type="nucleotide sequence ID" value="NZ_MOEA01000003.1"/>
</dbReference>
<feature type="compositionally biased region" description="Low complexity" evidence="2">
    <location>
        <begin position="34"/>
        <end position="45"/>
    </location>
</feature>
<keyword evidence="1" id="KW-0175">Coiled coil</keyword>
<reference evidence="3 4" key="1">
    <citation type="submission" date="2016-10" db="EMBL/GenBank/DDBJ databases">
        <authorList>
            <person name="Marach S."/>
            <person name="Prathuangwong S."/>
            <person name="Takikawa Y."/>
            <person name="Dohra H."/>
        </authorList>
    </citation>
    <scope>NUCLEOTIDE SEQUENCE [LARGE SCALE GENOMIC DNA]</scope>
    <source>
        <strain evidence="3 4">K2</strain>
    </source>
</reference>
<accession>A0AAP7TAE7</accession>
<dbReference type="Pfam" id="PF14265">
    <property type="entry name" value="DUF4355"/>
    <property type="match status" value="1"/>
</dbReference>
<dbReference type="InterPro" id="IPR025580">
    <property type="entry name" value="Gp46"/>
</dbReference>
<sequence>MKRLNTDKSVSPSMNFMKKERLPLRINLQHFSEPGGAADPTPGAQPAGGTGTDPAPQPSGGELSLDAVRAFLETNDEGKKLLQSTSDARVTEAIKTYEKNTLPKKLEEEISKRFPPETEEQKQLRELQEKFQNLEQEKTRESLRNTALSIATEKGLPTNLVDFFIGQDDATTEQNLNTLAEAFKTFEQSIVNDHFKKNGSTPTPSGGASAPLTEEDIKKMSPEEVNQNWDRIQALYKNQ</sequence>
<proteinExistence type="predicted"/>
<evidence type="ECO:0000313" key="4">
    <source>
        <dbReference type="Proteomes" id="UP000180036"/>
    </source>
</evidence>
<organism evidence="3 4">
    <name type="scientific">Bacillus amyloliquefaciens</name>
    <name type="common">Bacillus velezensis</name>
    <dbReference type="NCBI Taxonomy" id="1390"/>
    <lineage>
        <taxon>Bacteria</taxon>
        <taxon>Bacillati</taxon>
        <taxon>Bacillota</taxon>
        <taxon>Bacilli</taxon>
        <taxon>Bacillales</taxon>
        <taxon>Bacillaceae</taxon>
        <taxon>Bacillus</taxon>
        <taxon>Bacillus amyloliquefaciens group</taxon>
    </lineage>
</organism>
<dbReference type="EMBL" id="MOEA01000003">
    <property type="protein sequence ID" value="OIK20303.1"/>
    <property type="molecule type" value="Genomic_DNA"/>
</dbReference>
<comment type="caution">
    <text evidence="3">The sequence shown here is derived from an EMBL/GenBank/DDBJ whole genome shotgun (WGS) entry which is preliminary data.</text>
</comment>
<name>A0AAP7TAE7_BACAM</name>
<evidence type="ECO:0000313" key="3">
    <source>
        <dbReference type="EMBL" id="OIK20303.1"/>
    </source>
</evidence>
<protein>
    <submittedName>
        <fullName evidence="3">Ribonuclease</fullName>
    </submittedName>
</protein>
<feature type="region of interest" description="Disordered" evidence="2">
    <location>
        <begin position="1"/>
        <end position="65"/>
    </location>
</feature>
<feature type="region of interest" description="Disordered" evidence="2">
    <location>
        <begin position="194"/>
        <end position="225"/>
    </location>
</feature>